<evidence type="ECO:0000259" key="3">
    <source>
        <dbReference type="SMART" id="SM00363"/>
    </source>
</evidence>
<dbReference type="Pfam" id="PF01479">
    <property type="entry name" value="S4"/>
    <property type="match status" value="1"/>
</dbReference>
<keyword evidence="4" id="KW-0346">Stress response</keyword>
<proteinExistence type="predicted"/>
<sequence length="97" mass="10589">MRIDRFLWFARLVKTRSLAQSLAAEGHIRLSGRRIERAHAAVRVGDTLSVAIAGKVRVLTVLGLPARRGPAPEARAHYREYGSAEASPSLTDEAPES</sequence>
<dbReference type="EMBL" id="CADCVW010000083">
    <property type="protein sequence ID" value="CAA9511819.1"/>
    <property type="molecule type" value="Genomic_DNA"/>
</dbReference>
<feature type="domain" description="RNA-binding S4" evidence="3">
    <location>
        <begin position="1"/>
        <end position="65"/>
    </location>
</feature>
<dbReference type="InterPro" id="IPR036986">
    <property type="entry name" value="S4_RNA-bd_sf"/>
</dbReference>
<dbReference type="PROSITE" id="PS50889">
    <property type="entry name" value="S4"/>
    <property type="match status" value="1"/>
</dbReference>
<evidence type="ECO:0000256" key="1">
    <source>
        <dbReference type="PROSITE-ProRule" id="PRU00182"/>
    </source>
</evidence>
<dbReference type="AlphaFoldDB" id="A0A6J4T325"/>
<evidence type="ECO:0000313" key="4">
    <source>
        <dbReference type="EMBL" id="CAA9511819.1"/>
    </source>
</evidence>
<name>A0A6J4T325_9SPHN</name>
<feature type="region of interest" description="Disordered" evidence="2">
    <location>
        <begin position="73"/>
        <end position="97"/>
    </location>
</feature>
<keyword evidence="1" id="KW-0694">RNA-binding</keyword>
<dbReference type="Gene3D" id="3.10.290.10">
    <property type="entry name" value="RNA-binding S4 domain"/>
    <property type="match status" value="1"/>
</dbReference>
<dbReference type="CDD" id="cd00165">
    <property type="entry name" value="S4"/>
    <property type="match status" value="1"/>
</dbReference>
<evidence type="ECO:0000256" key="2">
    <source>
        <dbReference type="SAM" id="MobiDB-lite"/>
    </source>
</evidence>
<reference evidence="4" key="1">
    <citation type="submission" date="2020-02" db="EMBL/GenBank/DDBJ databases">
        <authorList>
            <person name="Meier V. D."/>
        </authorList>
    </citation>
    <scope>NUCLEOTIDE SEQUENCE</scope>
    <source>
        <strain evidence="4">AVDCRST_MAG39</strain>
    </source>
</reference>
<accession>A0A6J4T325</accession>
<dbReference type="SMART" id="SM00363">
    <property type="entry name" value="S4"/>
    <property type="match status" value="1"/>
</dbReference>
<organism evidence="4">
    <name type="scientific">uncultured Sphingomonadaceae bacterium</name>
    <dbReference type="NCBI Taxonomy" id="169976"/>
    <lineage>
        <taxon>Bacteria</taxon>
        <taxon>Pseudomonadati</taxon>
        <taxon>Pseudomonadota</taxon>
        <taxon>Alphaproteobacteria</taxon>
        <taxon>Sphingomonadales</taxon>
        <taxon>Sphingomonadaceae</taxon>
        <taxon>environmental samples</taxon>
    </lineage>
</organism>
<gene>
    <name evidence="4" type="ORF">AVDCRST_MAG39-2058</name>
</gene>
<dbReference type="InterPro" id="IPR002942">
    <property type="entry name" value="S4_RNA-bd"/>
</dbReference>
<dbReference type="GO" id="GO:0003723">
    <property type="term" value="F:RNA binding"/>
    <property type="evidence" value="ECO:0007669"/>
    <property type="project" value="UniProtKB-KW"/>
</dbReference>
<dbReference type="SUPFAM" id="SSF55174">
    <property type="entry name" value="Alpha-L RNA-binding motif"/>
    <property type="match status" value="1"/>
</dbReference>
<protein>
    <submittedName>
        <fullName evidence="4">Ribosome-associated heat shock protein implicated in the recycling of the 50S subunit (S4 paralog)</fullName>
    </submittedName>
</protein>